<comment type="catalytic activity">
    <reaction evidence="10">
        <text>L-threonyl-[protein] + ATP = O-phospho-L-threonyl-[protein] + ADP + H(+)</text>
        <dbReference type="Rhea" id="RHEA:46608"/>
        <dbReference type="Rhea" id="RHEA-COMP:11060"/>
        <dbReference type="Rhea" id="RHEA-COMP:11605"/>
        <dbReference type="ChEBI" id="CHEBI:15378"/>
        <dbReference type="ChEBI" id="CHEBI:30013"/>
        <dbReference type="ChEBI" id="CHEBI:30616"/>
        <dbReference type="ChEBI" id="CHEBI:61977"/>
        <dbReference type="ChEBI" id="CHEBI:456216"/>
        <dbReference type="EC" id="2.7.11.1"/>
    </reaction>
</comment>
<dbReference type="GO" id="GO:0007224">
    <property type="term" value="P:smoothened signaling pathway"/>
    <property type="evidence" value="ECO:0007669"/>
    <property type="project" value="TreeGrafter"/>
</dbReference>
<dbReference type="PROSITE" id="PS00108">
    <property type="entry name" value="PROTEIN_KINASE_ST"/>
    <property type="match status" value="1"/>
</dbReference>
<feature type="domain" description="Protein kinase" evidence="16">
    <location>
        <begin position="49"/>
        <end position="299"/>
    </location>
</feature>
<dbReference type="SMART" id="SM00220">
    <property type="entry name" value="S_TKc"/>
    <property type="match status" value="1"/>
</dbReference>
<sequence>MAKISLNFFTLTVAAAQFMIQTSVHFDYLTTIKTMSHESTTVITSMDNYHILGLIGEGSYGKVYRGQRKFTANVVALKFITKLGKSERELRVLSQEIEIMRGLQHKNIVQLLDSFETEEEFVVVMDYADGELYQILEDDGSLPEDQVQHIACQLVSALYYLHSHRILHRDMKPQNILLAKGETIKLCDFGFARAMGFNTLVLTSVKGTPLYMAPEIVEEQPYDHNADLWALGCILYELYTGMPPFYTNNIFQLASLIVKDPVPWPKNMSPIFKDFLQGLLSKNCQNRLSWPELLAHPFISNGIHVTEEDMKRPSPFTQPLTASMVLKKEQQIKERRRPPGVPKILAKAQRKANEEKRKKENLIKNVKEVQKSTDEATVEKPSVKDKDNTSHKSTIPLANNTEPDKEQVNLAQSCKNTSVKKSVRKSNIENVILETEDTDSDEEWQGLIGTTELENNPERALMLLQESRFHKKLEARLQTGYKQVLDGMLEGASRFRTALHVCNNLIMLDCDVKLILDFCVVVSVPKFILKTIAAIIDNSDVKQQPWCQQILVDLVMIINSYFNSKIGWSEHLDKNFSDELLMCAVQFVKLIPKLINLQFDDVRKIQKQTYICLRYICETMDRSKLGISGTFYSNLSSKSSQTLQSIFISSYQNAAISNTHAKTPEVSSSLSSESETYLCVSCLSLMVHLPLANSPEDQSKRRLAMDLAELMVSENHQTVTDHFLNLISSSPITGNVLTVIYSCCQVLPSLCSYISNKQSIMDQLISIFSGETDVPDIDMNIVMETTIHILSAIAIHMNDLPLTLKNSSELIVSSFLESQFANHTAAIALLFSQVLYCGTCVSISPPDLMNACLCVFTDLSEICVRYPFDYGVLDGVLLLLCEVLAQGDIPMIQLFTETGVWDILWHRIAQALQVNNPQNNRPIHDLETSLDANHFQKPDWSLVSPQGLVATLEIAVNVFTKVPQEFVTYLSVPDKIFMLSLNHLLTKEFLAILIKSVDVKSSELPTEILLRVVQMCCYPFGLDVDIEVTEQTVSCFHTLELLPKLLYATVHYIRKESLDVPISLICRLVLSTDGMVIQFSNAINADPKAVPFIQQILLSPKSSQSMLSDLVSLCCHLARTSSDYIPILNTILMGQNGDYSVLSALLNYEPSVLKSRVCSLLGNILKHTSFLCEIFHKRDALFKTFLNCLKDKDANVRKSASYAVGNAVFHNDILYEALLPYIPVITQLLKDPIHKTRSHAASVCGNLGIHSNLLCAELIQQKAILNLLDLACQDTHFSVQLCALVALRTLIKNEEIRKAVVLYNGSSLLSRLMETMSPLPASHPVDIEKIEISLEPSPRDRTVNGMVNHCNKLLEVLKT</sequence>
<dbReference type="CDD" id="cd14002">
    <property type="entry name" value="STKc_STK36"/>
    <property type="match status" value="1"/>
</dbReference>
<feature type="region of interest" description="Disordered" evidence="14">
    <location>
        <begin position="330"/>
        <end position="407"/>
    </location>
</feature>
<evidence type="ECO:0000256" key="6">
    <source>
        <dbReference type="ARBA" id="ARBA00022741"/>
    </source>
</evidence>
<dbReference type="EMBL" id="OX597814">
    <property type="protein sequence ID" value="CAI9715803.1"/>
    <property type="molecule type" value="Genomic_DNA"/>
</dbReference>
<dbReference type="PROSITE" id="PS00107">
    <property type="entry name" value="PROTEIN_KINASE_ATP"/>
    <property type="match status" value="1"/>
</dbReference>
<dbReference type="Proteomes" id="UP001162480">
    <property type="component" value="Chromosome 1"/>
</dbReference>
<evidence type="ECO:0000256" key="9">
    <source>
        <dbReference type="ARBA" id="ARBA00023212"/>
    </source>
</evidence>
<keyword evidence="4" id="KW-0723">Serine/threonine-protein kinase</keyword>
<dbReference type="InterPro" id="IPR016024">
    <property type="entry name" value="ARM-type_fold"/>
</dbReference>
<keyword evidence="5" id="KW-0808">Transferase</keyword>
<dbReference type="GO" id="GO:0005737">
    <property type="term" value="C:cytoplasm"/>
    <property type="evidence" value="ECO:0007669"/>
    <property type="project" value="TreeGrafter"/>
</dbReference>
<comment type="subcellular location">
    <subcellularLocation>
        <location evidence="1">Cytoplasm</location>
        <location evidence="1">Cytoskeleton</location>
    </subcellularLocation>
</comment>
<feature type="signal peptide" evidence="15">
    <location>
        <begin position="1"/>
        <end position="16"/>
    </location>
</feature>
<dbReference type="GO" id="GO:0004674">
    <property type="term" value="F:protein serine/threonine kinase activity"/>
    <property type="evidence" value="ECO:0007669"/>
    <property type="project" value="UniProtKB-KW"/>
</dbReference>
<dbReference type="InterPro" id="IPR011989">
    <property type="entry name" value="ARM-like"/>
</dbReference>
<dbReference type="InterPro" id="IPR011009">
    <property type="entry name" value="Kinase-like_dom_sf"/>
</dbReference>
<keyword evidence="6 13" id="KW-0547">Nucleotide-binding</keyword>
<evidence type="ECO:0000256" key="11">
    <source>
        <dbReference type="ARBA" id="ARBA00048679"/>
    </source>
</evidence>
<reference evidence="17" key="1">
    <citation type="submission" date="2023-08" db="EMBL/GenBank/DDBJ databases">
        <authorList>
            <person name="Alioto T."/>
            <person name="Alioto T."/>
            <person name="Gomez Garrido J."/>
        </authorList>
    </citation>
    <scope>NUCLEOTIDE SEQUENCE</scope>
</reference>
<accession>A0AA36AGN6</accession>
<dbReference type="InterPro" id="IPR017441">
    <property type="entry name" value="Protein_kinase_ATP_BS"/>
</dbReference>
<keyword evidence="3" id="KW-0963">Cytoplasm</keyword>
<dbReference type="InterPro" id="IPR000719">
    <property type="entry name" value="Prot_kinase_dom"/>
</dbReference>
<dbReference type="Gene3D" id="1.25.10.10">
    <property type="entry name" value="Leucine-rich Repeat Variant"/>
    <property type="match status" value="2"/>
</dbReference>
<evidence type="ECO:0000256" key="1">
    <source>
        <dbReference type="ARBA" id="ARBA00004245"/>
    </source>
</evidence>
<feature type="chain" id="PRO_5041213750" description="non-specific serine/threonine protein kinase" evidence="15">
    <location>
        <begin position="17"/>
        <end position="1359"/>
    </location>
</feature>
<keyword evidence="18" id="KW-1185">Reference proteome</keyword>
<evidence type="ECO:0000256" key="3">
    <source>
        <dbReference type="ARBA" id="ARBA00022490"/>
    </source>
</evidence>
<evidence type="ECO:0000256" key="12">
    <source>
        <dbReference type="ARBA" id="ARBA00075375"/>
    </source>
</evidence>
<dbReference type="FunFam" id="1.10.510.10:FF:000292">
    <property type="entry name" value="Serine/threonine-protein kinase 36"/>
    <property type="match status" value="1"/>
</dbReference>
<keyword evidence="8 13" id="KW-0067">ATP-binding</keyword>
<evidence type="ECO:0000259" key="16">
    <source>
        <dbReference type="PROSITE" id="PS50011"/>
    </source>
</evidence>
<evidence type="ECO:0000313" key="18">
    <source>
        <dbReference type="Proteomes" id="UP001162480"/>
    </source>
</evidence>
<evidence type="ECO:0000256" key="7">
    <source>
        <dbReference type="ARBA" id="ARBA00022777"/>
    </source>
</evidence>
<evidence type="ECO:0000256" key="5">
    <source>
        <dbReference type="ARBA" id="ARBA00022679"/>
    </source>
</evidence>
<feature type="compositionally biased region" description="Polar residues" evidence="14">
    <location>
        <begin position="391"/>
        <end position="401"/>
    </location>
</feature>
<dbReference type="Pfam" id="PF00069">
    <property type="entry name" value="Pkinase"/>
    <property type="match status" value="1"/>
</dbReference>
<dbReference type="SUPFAM" id="SSF48371">
    <property type="entry name" value="ARM repeat"/>
    <property type="match status" value="2"/>
</dbReference>
<feature type="compositionally biased region" description="Basic and acidic residues" evidence="14">
    <location>
        <begin position="351"/>
        <end position="390"/>
    </location>
</feature>
<comment type="catalytic activity">
    <reaction evidence="11">
        <text>L-seryl-[protein] + ATP = O-phospho-L-seryl-[protein] + ADP + H(+)</text>
        <dbReference type="Rhea" id="RHEA:17989"/>
        <dbReference type="Rhea" id="RHEA-COMP:9863"/>
        <dbReference type="Rhea" id="RHEA-COMP:11604"/>
        <dbReference type="ChEBI" id="CHEBI:15378"/>
        <dbReference type="ChEBI" id="CHEBI:29999"/>
        <dbReference type="ChEBI" id="CHEBI:30616"/>
        <dbReference type="ChEBI" id="CHEBI:83421"/>
        <dbReference type="ChEBI" id="CHEBI:456216"/>
        <dbReference type="EC" id="2.7.11.1"/>
    </reaction>
</comment>
<dbReference type="FunFam" id="3.30.200.20:FF:000042">
    <property type="entry name" value="Aurora kinase A"/>
    <property type="match status" value="1"/>
</dbReference>
<gene>
    <name evidence="17" type="ORF">OCTVUL_1B005615</name>
</gene>
<evidence type="ECO:0000256" key="10">
    <source>
        <dbReference type="ARBA" id="ARBA00047899"/>
    </source>
</evidence>
<organism evidence="17 18">
    <name type="scientific">Octopus vulgaris</name>
    <name type="common">Common octopus</name>
    <dbReference type="NCBI Taxonomy" id="6645"/>
    <lineage>
        <taxon>Eukaryota</taxon>
        <taxon>Metazoa</taxon>
        <taxon>Spiralia</taxon>
        <taxon>Lophotrochozoa</taxon>
        <taxon>Mollusca</taxon>
        <taxon>Cephalopoda</taxon>
        <taxon>Coleoidea</taxon>
        <taxon>Octopodiformes</taxon>
        <taxon>Octopoda</taxon>
        <taxon>Incirrata</taxon>
        <taxon>Octopodidae</taxon>
        <taxon>Octopus</taxon>
    </lineage>
</organism>
<keyword evidence="15" id="KW-0732">Signal</keyword>
<proteinExistence type="predicted"/>
<dbReference type="PANTHER" id="PTHR22983">
    <property type="entry name" value="PROTEIN KINASE RELATED"/>
    <property type="match status" value="1"/>
</dbReference>
<dbReference type="GO" id="GO:0005856">
    <property type="term" value="C:cytoskeleton"/>
    <property type="evidence" value="ECO:0007669"/>
    <property type="project" value="UniProtKB-SubCell"/>
</dbReference>
<evidence type="ECO:0000256" key="8">
    <source>
        <dbReference type="ARBA" id="ARBA00022840"/>
    </source>
</evidence>
<dbReference type="InterPro" id="IPR008271">
    <property type="entry name" value="Ser/Thr_kinase_AS"/>
</dbReference>
<feature type="binding site" evidence="13">
    <location>
        <position position="78"/>
    </location>
    <ligand>
        <name>ATP</name>
        <dbReference type="ChEBI" id="CHEBI:30616"/>
    </ligand>
</feature>
<dbReference type="GO" id="GO:0005524">
    <property type="term" value="F:ATP binding"/>
    <property type="evidence" value="ECO:0007669"/>
    <property type="project" value="UniProtKB-UniRule"/>
</dbReference>
<name>A0AA36AGN6_OCTVU</name>
<protein>
    <recommendedName>
        <fullName evidence="2">non-specific serine/threonine protein kinase</fullName>
        <ecNumber evidence="2">2.7.11.1</ecNumber>
    </recommendedName>
    <alternativeName>
        <fullName evidence="12">Fused homolog</fullName>
    </alternativeName>
</protein>
<evidence type="ECO:0000313" key="17">
    <source>
        <dbReference type="EMBL" id="CAI9715803.1"/>
    </source>
</evidence>
<dbReference type="EC" id="2.7.11.1" evidence="2"/>
<evidence type="ECO:0000256" key="14">
    <source>
        <dbReference type="SAM" id="MobiDB-lite"/>
    </source>
</evidence>
<dbReference type="SUPFAM" id="SSF56112">
    <property type="entry name" value="Protein kinase-like (PK-like)"/>
    <property type="match status" value="1"/>
</dbReference>
<keyword evidence="7" id="KW-0418">Kinase</keyword>
<dbReference type="PANTHER" id="PTHR22983:SF6">
    <property type="entry name" value="SERINE_THREONINE-PROTEIN KINASE 36"/>
    <property type="match status" value="1"/>
</dbReference>
<evidence type="ECO:0000256" key="2">
    <source>
        <dbReference type="ARBA" id="ARBA00012513"/>
    </source>
</evidence>
<keyword evidence="9" id="KW-0206">Cytoskeleton</keyword>
<evidence type="ECO:0000256" key="4">
    <source>
        <dbReference type="ARBA" id="ARBA00022527"/>
    </source>
</evidence>
<evidence type="ECO:0000256" key="15">
    <source>
        <dbReference type="SAM" id="SignalP"/>
    </source>
</evidence>
<evidence type="ECO:0000256" key="13">
    <source>
        <dbReference type="PROSITE-ProRule" id="PRU10141"/>
    </source>
</evidence>
<dbReference type="PROSITE" id="PS50011">
    <property type="entry name" value="PROTEIN_KINASE_DOM"/>
    <property type="match status" value="1"/>
</dbReference>
<dbReference type="Gene3D" id="1.10.510.10">
    <property type="entry name" value="Transferase(Phosphotransferase) domain 1"/>
    <property type="match status" value="1"/>
</dbReference>